<feature type="region of interest" description="Disordered" evidence="2">
    <location>
        <begin position="130"/>
        <end position="149"/>
    </location>
</feature>
<dbReference type="Proteomes" id="UP000095453">
    <property type="component" value="Unassembled WGS sequence"/>
</dbReference>
<dbReference type="AlphaFoldDB" id="A0A0M6WYI3"/>
<reference evidence="10" key="2">
    <citation type="submission" date="2015-05" db="EMBL/GenBank/DDBJ databases">
        <authorList>
            <consortium name="Pathogen Informatics"/>
        </authorList>
    </citation>
    <scope>NUCLEOTIDE SEQUENCE [LARGE SCALE GENOMIC DNA]</scope>
    <source>
        <strain evidence="5 11">2789STDY5608835</strain>
        <strain evidence="4 12">2789STDY5608887</strain>
        <strain evidence="10">L1-83</strain>
    </source>
</reference>
<dbReference type="Proteomes" id="UP000283738">
    <property type="component" value="Unassembled WGS sequence"/>
</dbReference>
<evidence type="ECO:0000313" key="6">
    <source>
        <dbReference type="EMBL" id="RGQ47213.1"/>
    </source>
</evidence>
<dbReference type="Pfam" id="PF05389">
    <property type="entry name" value="MecA"/>
    <property type="match status" value="1"/>
</dbReference>
<dbReference type="Proteomes" id="UP000283492">
    <property type="component" value="Unassembled WGS sequence"/>
</dbReference>
<dbReference type="EMBL" id="CVRS01000105">
    <property type="protein sequence ID" value="CRL42538.1"/>
    <property type="molecule type" value="Genomic_DNA"/>
</dbReference>
<gene>
    <name evidence="4" type="primary">mecA</name>
    <name evidence="9" type="ORF">DW654_07620</name>
    <name evidence="8" type="ORF">DW914_07095</name>
    <name evidence="7" type="ORF">DWY29_07490</name>
    <name evidence="6" type="ORF">DWY96_11665</name>
    <name evidence="5" type="ORF">ERS852392_01633</name>
    <name evidence="4" type="ORF">ERS852444_02014</name>
    <name evidence="3" type="ORF">RIL183_07081</name>
</gene>
<evidence type="ECO:0000313" key="11">
    <source>
        <dbReference type="Proteomes" id="UP000095395"/>
    </source>
</evidence>
<evidence type="ECO:0000256" key="2">
    <source>
        <dbReference type="SAM" id="MobiDB-lite"/>
    </source>
</evidence>
<dbReference type="Gene3D" id="3.30.70.1950">
    <property type="match status" value="1"/>
</dbReference>
<proteinExistence type="inferred from homology"/>
<organism evidence="3 10">
    <name type="scientific">Roseburia inulinivorans</name>
    <dbReference type="NCBI Taxonomy" id="360807"/>
    <lineage>
        <taxon>Bacteria</taxon>
        <taxon>Bacillati</taxon>
        <taxon>Bacillota</taxon>
        <taxon>Clostridia</taxon>
        <taxon>Lachnospirales</taxon>
        <taxon>Lachnospiraceae</taxon>
        <taxon>Roseburia</taxon>
    </lineage>
</organism>
<dbReference type="Proteomes" id="UP000049828">
    <property type="component" value="Unassembled WGS sequence"/>
</dbReference>
<keyword evidence="10" id="KW-1185">Reference proteome</keyword>
<sequence>MEIERLGENKIRCALSEEEIREMGYNIDEIIGNTEVTQEFMRAVVELVEEQGNISMQNISPVVKAELLQDHSMAITFGGDSEMSFKNLVDTVGQLMNQLAPEKLSEFRQMNKEEKQSAIDDFLEKYKAKHSQDAKKTETEDANGTEQKEDNEIFETSVPFSLEFSSLDEMLRLIRLAPFTEKMPTSSLYKFQQKYYLVMDLIHFSREELRPFAFTIVEYNNCRYAEVGQIAFIKEHGKCIVENEALQTLMQL</sequence>
<dbReference type="EMBL" id="QSFX01000009">
    <property type="protein sequence ID" value="RHA89738.1"/>
    <property type="molecule type" value="Genomic_DNA"/>
</dbReference>
<dbReference type="PANTHER" id="PTHR39161:SF1">
    <property type="entry name" value="ADAPTER PROTEIN MECA 1"/>
    <property type="match status" value="1"/>
</dbReference>
<name>A0A0M6WYI3_9FIRM</name>
<dbReference type="Proteomes" id="UP000285820">
    <property type="component" value="Unassembled WGS sequence"/>
</dbReference>
<protein>
    <submittedName>
        <fullName evidence="4">Adapter protein mecA 1</fullName>
    </submittedName>
    <submittedName>
        <fullName evidence="6">Adaptor protein MecA</fullName>
    </submittedName>
</protein>
<dbReference type="GeneID" id="75162939"/>
<evidence type="ECO:0000313" key="16">
    <source>
        <dbReference type="Proteomes" id="UP000285820"/>
    </source>
</evidence>
<dbReference type="EMBL" id="QRUN01000007">
    <property type="protein sequence ID" value="RGR69064.1"/>
    <property type="molecule type" value="Genomic_DNA"/>
</dbReference>
<evidence type="ECO:0000256" key="1">
    <source>
        <dbReference type="ARBA" id="ARBA00005397"/>
    </source>
</evidence>
<evidence type="ECO:0000313" key="4">
    <source>
        <dbReference type="EMBL" id="CUN12974.1"/>
    </source>
</evidence>
<comment type="similarity">
    <text evidence="1">Belongs to the MecA family.</text>
</comment>
<dbReference type="OrthoDB" id="2040154at2"/>
<evidence type="ECO:0000313" key="13">
    <source>
        <dbReference type="Proteomes" id="UP000283492"/>
    </source>
</evidence>
<feature type="compositionally biased region" description="Basic and acidic residues" evidence="2">
    <location>
        <begin position="130"/>
        <end position="139"/>
    </location>
</feature>
<dbReference type="Proteomes" id="UP000283701">
    <property type="component" value="Unassembled WGS sequence"/>
</dbReference>
<dbReference type="PANTHER" id="PTHR39161">
    <property type="entry name" value="ADAPTER PROTEIN MECA"/>
    <property type="match status" value="1"/>
</dbReference>
<evidence type="ECO:0000313" key="9">
    <source>
        <dbReference type="EMBL" id="RHF84836.1"/>
    </source>
</evidence>
<evidence type="ECO:0000313" key="12">
    <source>
        <dbReference type="Proteomes" id="UP000095453"/>
    </source>
</evidence>
<evidence type="ECO:0000313" key="8">
    <source>
        <dbReference type="EMBL" id="RHA89738.1"/>
    </source>
</evidence>
<dbReference type="RefSeq" id="WP_007886243.1">
    <property type="nucleotide sequence ID" value="NZ_CABJFX010000009.1"/>
</dbReference>
<dbReference type="EMBL" id="CYYR01000009">
    <property type="protein sequence ID" value="CUN89370.1"/>
    <property type="molecule type" value="Genomic_DNA"/>
</dbReference>
<evidence type="ECO:0000313" key="10">
    <source>
        <dbReference type="Proteomes" id="UP000049828"/>
    </source>
</evidence>
<dbReference type="EMBL" id="QRTF01000027">
    <property type="protein sequence ID" value="RGQ47213.1"/>
    <property type="molecule type" value="Genomic_DNA"/>
</dbReference>
<dbReference type="InterPro" id="IPR038471">
    <property type="entry name" value="MecA_C_sf"/>
</dbReference>
<reference evidence="3" key="1">
    <citation type="submission" date="2015-05" db="EMBL/GenBank/DDBJ databases">
        <authorList>
            <person name="Wang D.B."/>
            <person name="Wang M."/>
        </authorList>
    </citation>
    <scope>NUCLEOTIDE SEQUENCE [LARGE SCALE GENOMIC DNA]</scope>
    <source>
        <strain evidence="3">L1-83</strain>
    </source>
</reference>
<evidence type="ECO:0000313" key="7">
    <source>
        <dbReference type="EMBL" id="RGR69064.1"/>
    </source>
</evidence>
<evidence type="ECO:0000313" key="3">
    <source>
        <dbReference type="EMBL" id="CRL42538.1"/>
    </source>
</evidence>
<dbReference type="InterPro" id="IPR008681">
    <property type="entry name" value="Neg-reg_MecA"/>
</dbReference>
<evidence type="ECO:0000313" key="15">
    <source>
        <dbReference type="Proteomes" id="UP000283738"/>
    </source>
</evidence>
<dbReference type="EMBL" id="CYXX01000014">
    <property type="protein sequence ID" value="CUN12974.1"/>
    <property type="molecule type" value="Genomic_DNA"/>
</dbReference>
<evidence type="ECO:0000313" key="5">
    <source>
        <dbReference type="EMBL" id="CUN89370.1"/>
    </source>
</evidence>
<dbReference type="STRING" id="360807.ERS852392_01633"/>
<evidence type="ECO:0000313" key="14">
    <source>
        <dbReference type="Proteomes" id="UP000283701"/>
    </source>
</evidence>
<accession>A0A0M6WYI3</accession>
<reference evidence="13 14" key="3">
    <citation type="submission" date="2018-08" db="EMBL/GenBank/DDBJ databases">
        <title>A genome reference for cultivated species of the human gut microbiota.</title>
        <authorList>
            <person name="Zou Y."/>
            <person name="Xue W."/>
            <person name="Luo G."/>
        </authorList>
    </citation>
    <scope>NUCLEOTIDE SEQUENCE [LARGE SCALE GENOMIC DNA]</scope>
    <source>
        <strain evidence="7 16">AF24-4</strain>
        <strain evidence="6 15">AF28-15</strain>
        <strain evidence="9 14">AM23-23AC</strain>
        <strain evidence="8 13">AM42-1AC</strain>
    </source>
</reference>
<dbReference type="Proteomes" id="UP000095395">
    <property type="component" value="Unassembled WGS sequence"/>
</dbReference>
<dbReference type="EMBL" id="QRHP01000006">
    <property type="protein sequence ID" value="RHF84836.1"/>
    <property type="molecule type" value="Genomic_DNA"/>
</dbReference>